<name>A0A4U8V8W8_STECR</name>
<proteinExistence type="predicted"/>
<protein>
    <submittedName>
        <fullName evidence="2">Uncharacterized protein</fullName>
    </submittedName>
</protein>
<comment type="caution">
    <text evidence="2">The sequence shown here is derived from an EMBL/GenBank/DDBJ whole genome shotgun (WGS) entry which is preliminary data.</text>
</comment>
<sequence length="227" mass="25898">MLCLLCNVCVAEEDLQEHVEKHFLLLKSAHRGGLENKKTFFNRLIDHIVDNIKHVASNSFASLQDCHKNSAQKLSDDVHTFWCEMCMLNISKEECAQHTSLHVTLICQPNFFTCKDCEALIQTGEECENHKTQTGHAILILSNPYFQMLNEYVMTNLLPNNEQLQYGGEEEMDSETTDNESSEDEGEIWHRSIPFENGESTVTRSDGKIIQNSVPNCTCAVCYNLYK</sequence>
<reference evidence="2" key="2">
    <citation type="journal article" date="2015" name="Genome Biol.">
        <title>Comparative genomics of Steinernema reveals deeply conserved gene regulatory networks.</title>
        <authorList>
            <person name="Dillman A.R."/>
            <person name="Macchietto M."/>
            <person name="Porter C.F."/>
            <person name="Rogers A."/>
            <person name="Williams B."/>
            <person name="Antoshechkin I."/>
            <person name="Lee M.M."/>
            <person name="Goodwin Z."/>
            <person name="Lu X."/>
            <person name="Lewis E.E."/>
            <person name="Goodrich-Blair H."/>
            <person name="Stock S.P."/>
            <person name="Adams B.J."/>
            <person name="Sternberg P.W."/>
            <person name="Mortazavi A."/>
        </authorList>
    </citation>
    <scope>NUCLEOTIDE SEQUENCE [LARGE SCALE GENOMIC DNA]</scope>
    <source>
        <strain evidence="2">ALL</strain>
    </source>
</reference>
<feature type="region of interest" description="Disordered" evidence="1">
    <location>
        <begin position="167"/>
        <end position="201"/>
    </location>
</feature>
<dbReference type="EMBL" id="AZBU02000001">
    <property type="protein sequence ID" value="TMS39708.1"/>
    <property type="molecule type" value="Genomic_DNA"/>
</dbReference>
<reference evidence="2" key="1">
    <citation type="submission" date="2013-11" db="EMBL/GenBank/DDBJ databases">
        <authorList>
            <person name="Sternberg P."/>
            <person name="Dillman A."/>
            <person name="Macchietto M."/>
        </authorList>
    </citation>
    <scope>NUCLEOTIDE SEQUENCE</scope>
    <source>
        <strain evidence="2">ALL</strain>
    </source>
</reference>
<gene>
    <name evidence="2" type="ORF">L596_006192</name>
</gene>
<organism evidence="2">
    <name type="scientific">Steinernema carpocapsae</name>
    <name type="common">Entomopathogenic nematode</name>
    <dbReference type="NCBI Taxonomy" id="34508"/>
    <lineage>
        <taxon>Eukaryota</taxon>
        <taxon>Metazoa</taxon>
        <taxon>Ecdysozoa</taxon>
        <taxon>Nematoda</taxon>
        <taxon>Chromadorea</taxon>
        <taxon>Rhabditida</taxon>
        <taxon>Tylenchina</taxon>
        <taxon>Panagrolaimomorpha</taxon>
        <taxon>Strongyloidoidea</taxon>
        <taxon>Steinernematidae</taxon>
        <taxon>Steinernema</taxon>
    </lineage>
</organism>
<evidence type="ECO:0000256" key="1">
    <source>
        <dbReference type="SAM" id="MobiDB-lite"/>
    </source>
</evidence>
<evidence type="ECO:0000313" key="2">
    <source>
        <dbReference type="EMBL" id="TMS39708.1"/>
    </source>
</evidence>
<reference evidence="2" key="3">
    <citation type="journal article" date="2019" name="G3 (Bethesda)">
        <title>Hybrid Assembly of the Genome of the Entomopathogenic Nematode Steinernema carpocapsae Identifies the X-Chromosome.</title>
        <authorList>
            <person name="Serra L."/>
            <person name="Macchietto M."/>
            <person name="Macias-Munoz A."/>
            <person name="McGill C.J."/>
            <person name="Rodriguez I.M."/>
            <person name="Rodriguez B."/>
            <person name="Murad R."/>
            <person name="Mortazavi A."/>
        </authorList>
    </citation>
    <scope>NUCLEOTIDE SEQUENCE [LARGE SCALE GENOMIC DNA]</scope>
    <source>
        <strain evidence="2">ALL</strain>
    </source>
</reference>
<accession>A0A4U8V8W8</accession>
<dbReference type="AlphaFoldDB" id="A0A4U8V8W8"/>
<feature type="compositionally biased region" description="Acidic residues" evidence="1">
    <location>
        <begin position="168"/>
        <end position="186"/>
    </location>
</feature>